<keyword evidence="2" id="KW-0805">Transcription regulation</keyword>
<keyword evidence="3" id="KW-0731">Sigma factor</keyword>
<gene>
    <name evidence="7" type="ORF">IPV69_25785</name>
</gene>
<dbReference type="InterPro" id="IPR007627">
    <property type="entry name" value="RNA_pol_sigma70_r2"/>
</dbReference>
<evidence type="ECO:0000259" key="5">
    <source>
        <dbReference type="Pfam" id="PF04542"/>
    </source>
</evidence>
<dbReference type="SUPFAM" id="SSF88659">
    <property type="entry name" value="Sigma3 and sigma4 domains of RNA polymerase sigma factors"/>
    <property type="match status" value="1"/>
</dbReference>
<dbReference type="Proteomes" id="UP000593765">
    <property type="component" value="Chromosome"/>
</dbReference>
<dbReference type="InterPro" id="IPR013249">
    <property type="entry name" value="RNA_pol_sigma70_r4_t2"/>
</dbReference>
<dbReference type="GO" id="GO:0006352">
    <property type="term" value="P:DNA-templated transcription initiation"/>
    <property type="evidence" value="ECO:0007669"/>
    <property type="project" value="InterPro"/>
</dbReference>
<protein>
    <submittedName>
        <fullName evidence="7">Sigma-70 family RNA polymerase sigma factor</fullName>
    </submittedName>
</protein>
<dbReference type="EMBL" id="CP063458">
    <property type="protein sequence ID" value="QOV89563.1"/>
    <property type="molecule type" value="Genomic_DNA"/>
</dbReference>
<proteinExistence type="inferred from homology"/>
<organism evidence="7 8">
    <name type="scientific">Humisphaera borealis</name>
    <dbReference type="NCBI Taxonomy" id="2807512"/>
    <lineage>
        <taxon>Bacteria</taxon>
        <taxon>Pseudomonadati</taxon>
        <taxon>Planctomycetota</taxon>
        <taxon>Phycisphaerae</taxon>
        <taxon>Tepidisphaerales</taxon>
        <taxon>Tepidisphaeraceae</taxon>
        <taxon>Humisphaera</taxon>
    </lineage>
</organism>
<evidence type="ECO:0000259" key="6">
    <source>
        <dbReference type="Pfam" id="PF08281"/>
    </source>
</evidence>
<dbReference type="InterPro" id="IPR014284">
    <property type="entry name" value="RNA_pol_sigma-70_dom"/>
</dbReference>
<dbReference type="RefSeq" id="WP_206292610.1">
    <property type="nucleotide sequence ID" value="NZ_CP063458.1"/>
</dbReference>
<accession>A0A7M2WVX2</accession>
<feature type="domain" description="RNA polymerase sigma factor 70 region 4 type 2" evidence="6">
    <location>
        <begin position="109"/>
        <end position="159"/>
    </location>
</feature>
<evidence type="ECO:0000256" key="2">
    <source>
        <dbReference type="ARBA" id="ARBA00023015"/>
    </source>
</evidence>
<dbReference type="AlphaFoldDB" id="A0A7M2WVX2"/>
<dbReference type="Gene3D" id="1.10.10.10">
    <property type="entry name" value="Winged helix-like DNA-binding domain superfamily/Winged helix DNA-binding domain"/>
    <property type="match status" value="1"/>
</dbReference>
<evidence type="ECO:0000256" key="3">
    <source>
        <dbReference type="ARBA" id="ARBA00023082"/>
    </source>
</evidence>
<dbReference type="Pfam" id="PF08281">
    <property type="entry name" value="Sigma70_r4_2"/>
    <property type="match status" value="1"/>
</dbReference>
<dbReference type="InterPro" id="IPR036388">
    <property type="entry name" value="WH-like_DNA-bd_sf"/>
</dbReference>
<dbReference type="KEGG" id="hbs:IPV69_25785"/>
<dbReference type="InterPro" id="IPR014331">
    <property type="entry name" value="RNA_pol_sigma70_ECF_RHOBA"/>
</dbReference>
<evidence type="ECO:0000256" key="4">
    <source>
        <dbReference type="ARBA" id="ARBA00023163"/>
    </source>
</evidence>
<keyword evidence="8" id="KW-1185">Reference proteome</keyword>
<dbReference type="Gene3D" id="1.10.1740.10">
    <property type="match status" value="1"/>
</dbReference>
<dbReference type="PANTHER" id="PTHR43133:SF51">
    <property type="entry name" value="RNA POLYMERASE SIGMA FACTOR"/>
    <property type="match status" value="1"/>
</dbReference>
<dbReference type="InterPro" id="IPR013324">
    <property type="entry name" value="RNA_pol_sigma_r3/r4-like"/>
</dbReference>
<dbReference type="GO" id="GO:0016987">
    <property type="term" value="F:sigma factor activity"/>
    <property type="evidence" value="ECO:0007669"/>
    <property type="project" value="UniProtKB-KW"/>
</dbReference>
<dbReference type="NCBIfam" id="TIGR02937">
    <property type="entry name" value="sigma70-ECF"/>
    <property type="match status" value="1"/>
</dbReference>
<dbReference type="NCBIfam" id="TIGR02989">
    <property type="entry name" value="Sig-70_gvs1"/>
    <property type="match status" value="1"/>
</dbReference>
<dbReference type="InterPro" id="IPR013325">
    <property type="entry name" value="RNA_pol_sigma_r2"/>
</dbReference>
<name>A0A7M2WVX2_9BACT</name>
<evidence type="ECO:0000256" key="1">
    <source>
        <dbReference type="ARBA" id="ARBA00010641"/>
    </source>
</evidence>
<dbReference type="SUPFAM" id="SSF88946">
    <property type="entry name" value="Sigma2 domain of RNA polymerase sigma factors"/>
    <property type="match status" value="1"/>
</dbReference>
<evidence type="ECO:0000313" key="7">
    <source>
        <dbReference type="EMBL" id="QOV89563.1"/>
    </source>
</evidence>
<evidence type="ECO:0000313" key="8">
    <source>
        <dbReference type="Proteomes" id="UP000593765"/>
    </source>
</evidence>
<feature type="domain" description="RNA polymerase sigma-70 region 2" evidence="5">
    <location>
        <begin position="12"/>
        <end position="77"/>
    </location>
</feature>
<dbReference type="Pfam" id="PF04542">
    <property type="entry name" value="Sigma70_r2"/>
    <property type="match status" value="1"/>
</dbReference>
<keyword evidence="4" id="KW-0804">Transcription</keyword>
<dbReference type="PANTHER" id="PTHR43133">
    <property type="entry name" value="RNA POLYMERASE ECF-TYPE SIGMA FACTO"/>
    <property type="match status" value="1"/>
</dbReference>
<dbReference type="GO" id="GO:0003677">
    <property type="term" value="F:DNA binding"/>
    <property type="evidence" value="ECO:0007669"/>
    <property type="project" value="InterPro"/>
</dbReference>
<sequence length="172" mass="19487">MDDDRHQQVLQLFVRHQTRIRGFIVSLMGDFTAAADVVQETFLVVQQKAAEFDVNSNFLAWAFQIARFQVMKAQANRSRAADRFSNAVLESLSASAPAEPFDNSRLAVLPHCLAKLAPQARRIINLFYQHEHKPQAIARILDWTPAAVSVALSRARRLLRDCIEQQTRGQMS</sequence>
<reference evidence="7 8" key="1">
    <citation type="submission" date="2020-10" db="EMBL/GenBank/DDBJ databases">
        <title>Wide distribution of Phycisphaera-like planctomycetes from WD2101 soil group in peatlands and genome analysis of the first cultivated representative.</title>
        <authorList>
            <person name="Dedysh S.N."/>
            <person name="Beletsky A.V."/>
            <person name="Ivanova A."/>
            <person name="Kulichevskaya I.S."/>
            <person name="Suzina N.E."/>
            <person name="Philippov D.A."/>
            <person name="Rakitin A.L."/>
            <person name="Mardanov A.V."/>
            <person name="Ravin N.V."/>
        </authorList>
    </citation>
    <scope>NUCLEOTIDE SEQUENCE [LARGE SCALE GENOMIC DNA]</scope>
    <source>
        <strain evidence="7 8">M1803</strain>
    </source>
</reference>
<comment type="similarity">
    <text evidence="1">Belongs to the sigma-70 factor family. ECF subfamily.</text>
</comment>
<dbReference type="InterPro" id="IPR039425">
    <property type="entry name" value="RNA_pol_sigma-70-like"/>
</dbReference>